<comment type="caution">
    <text evidence="2">The sequence shown here is derived from an EMBL/GenBank/DDBJ whole genome shotgun (WGS) entry which is preliminary data.</text>
</comment>
<feature type="signal peptide" evidence="1">
    <location>
        <begin position="1"/>
        <end position="20"/>
    </location>
</feature>
<dbReference type="AlphaFoldDB" id="A0A918U5S9"/>
<evidence type="ECO:0000313" key="3">
    <source>
        <dbReference type="Proteomes" id="UP000645555"/>
    </source>
</evidence>
<sequence>MSRALLGLGALLTAAALALAACDTHKPGPAGRVVAKDTERECHWTGTGKTRRQSCTTDYELTTRDKDGTDHTFEVSSSDYDNCRRGSAYPKCTTR</sequence>
<name>A0A918U5S9_9ACTN</name>
<dbReference type="Proteomes" id="UP000645555">
    <property type="component" value="Unassembled WGS sequence"/>
</dbReference>
<organism evidence="2 3">
    <name type="scientific">Streptomyces fructofermentans</name>
    <dbReference type="NCBI Taxonomy" id="152141"/>
    <lineage>
        <taxon>Bacteria</taxon>
        <taxon>Bacillati</taxon>
        <taxon>Actinomycetota</taxon>
        <taxon>Actinomycetes</taxon>
        <taxon>Kitasatosporales</taxon>
        <taxon>Streptomycetaceae</taxon>
        <taxon>Streptomyces</taxon>
    </lineage>
</organism>
<evidence type="ECO:0008006" key="4">
    <source>
        <dbReference type="Google" id="ProtNLM"/>
    </source>
</evidence>
<keyword evidence="3" id="KW-1185">Reference proteome</keyword>
<feature type="chain" id="PRO_5037769800" description="Lipoprotein" evidence="1">
    <location>
        <begin position="21"/>
        <end position="95"/>
    </location>
</feature>
<evidence type="ECO:0000256" key="1">
    <source>
        <dbReference type="SAM" id="SignalP"/>
    </source>
</evidence>
<evidence type="ECO:0000313" key="2">
    <source>
        <dbReference type="EMBL" id="GGX99058.1"/>
    </source>
</evidence>
<protein>
    <recommendedName>
        <fullName evidence="4">Lipoprotein</fullName>
    </recommendedName>
</protein>
<reference evidence="2" key="2">
    <citation type="submission" date="2020-09" db="EMBL/GenBank/DDBJ databases">
        <authorList>
            <person name="Sun Q."/>
            <person name="Ohkuma M."/>
        </authorList>
    </citation>
    <scope>NUCLEOTIDE SEQUENCE</scope>
    <source>
        <strain evidence="2">JCM 4956</strain>
    </source>
</reference>
<dbReference type="PROSITE" id="PS51257">
    <property type="entry name" value="PROKAR_LIPOPROTEIN"/>
    <property type="match status" value="1"/>
</dbReference>
<proteinExistence type="predicted"/>
<gene>
    <name evidence="2" type="ORF">GCM10010515_76520</name>
</gene>
<dbReference type="RefSeq" id="WP_190040263.1">
    <property type="nucleotide sequence ID" value="NZ_BMWD01000057.1"/>
</dbReference>
<keyword evidence="1" id="KW-0732">Signal</keyword>
<reference evidence="2" key="1">
    <citation type="journal article" date="2014" name="Int. J. Syst. Evol. Microbiol.">
        <title>Complete genome sequence of Corynebacterium casei LMG S-19264T (=DSM 44701T), isolated from a smear-ripened cheese.</title>
        <authorList>
            <consortium name="US DOE Joint Genome Institute (JGI-PGF)"/>
            <person name="Walter F."/>
            <person name="Albersmeier A."/>
            <person name="Kalinowski J."/>
            <person name="Ruckert C."/>
        </authorList>
    </citation>
    <scope>NUCLEOTIDE SEQUENCE</scope>
    <source>
        <strain evidence="2">JCM 4956</strain>
    </source>
</reference>
<dbReference type="EMBL" id="BMWD01000057">
    <property type="protein sequence ID" value="GGX99058.1"/>
    <property type="molecule type" value="Genomic_DNA"/>
</dbReference>
<accession>A0A918U5S9</accession>